<keyword evidence="2" id="KW-0964">Secreted</keyword>
<protein>
    <submittedName>
        <fullName evidence="7">Calcium-binding protein</fullName>
    </submittedName>
</protein>
<comment type="subcellular location">
    <subcellularLocation>
        <location evidence="1">Secreted</location>
    </subcellularLocation>
</comment>
<keyword evidence="4" id="KW-0677">Repeat</keyword>
<organism evidence="7 8">
    <name type="scientific">Paracoccus fontiphilus</name>
    <dbReference type="NCBI Taxonomy" id="1815556"/>
    <lineage>
        <taxon>Bacteria</taxon>
        <taxon>Pseudomonadati</taxon>
        <taxon>Pseudomonadota</taxon>
        <taxon>Alphaproteobacteria</taxon>
        <taxon>Rhodobacterales</taxon>
        <taxon>Paracoccaceae</taxon>
        <taxon>Paracoccus</taxon>
    </lineage>
</organism>
<evidence type="ECO:0000313" key="8">
    <source>
        <dbReference type="Proteomes" id="UP001595557"/>
    </source>
</evidence>
<dbReference type="RefSeq" id="WP_377706944.1">
    <property type="nucleotide sequence ID" value="NZ_JBHRTE010000037.1"/>
</dbReference>
<accession>A0ABV7IEW4</accession>
<reference evidence="8" key="1">
    <citation type="journal article" date="2019" name="Int. J. Syst. Evol. Microbiol.">
        <title>The Global Catalogue of Microorganisms (GCM) 10K type strain sequencing project: providing services to taxonomists for standard genome sequencing and annotation.</title>
        <authorList>
            <consortium name="The Broad Institute Genomics Platform"/>
            <consortium name="The Broad Institute Genome Sequencing Center for Infectious Disease"/>
            <person name="Wu L."/>
            <person name="Ma J."/>
        </authorList>
    </citation>
    <scope>NUCLEOTIDE SEQUENCE [LARGE SCALE GENOMIC DNA]</scope>
    <source>
        <strain evidence="8">KCTC 52239</strain>
    </source>
</reference>
<sequence length="591" mass="58926">VELSDPVGATFGPGNATLVATGWVLDDDGAGLNRSISVSSAELREGPGGRFAVFAVELSSPSNDAITLNFQTLGGTAKAGSDFVARAGQVTFAPNQTRIEISMRVNDDLALEGTEQFYLRITPPYPSQISSLTPTVTGTATILDGTIRGTGGNDILAGTAFADRIEGFGGNDSLSGQAGNDILAGGTGNDTLNGGLGADRLLGGLGNDLYLVDAGDILVEGAGGGIDTVNSAASHVLGANIENLTLIGAGAINGTGNGLANLLTGNAARNILTGGRGNDTYVIGAGDTVRELAGQGTDTIRTGISVTLGAHVENLVLTGGAAVNGTGNALANVMTGNAARNVLTGGGGNDTYFVQAGDTVREFAGQGIDTVRTGASWTLAAHVENLTLLGQAGSTGVGNALNNRLQGNGGNNTLLGGSGNDTLLGAAGQDTIGGGNGSDLLQGDSGNDILRGGGGADSLLGGFGNDYLEGDAGFDRLTGGAGADLLRGGGEADVFIFSAVADSRPGLARDRIADFARGVDDMDLTQIDANFGAAGNQAFAFRGTTAAAHSVWYVRQGANALVQGDVNGDGVADFQILLNNVSALTAADFML</sequence>
<dbReference type="InterPro" id="IPR011049">
    <property type="entry name" value="Serralysin-like_metalloprot_C"/>
</dbReference>
<dbReference type="PANTHER" id="PTHR38340">
    <property type="entry name" value="S-LAYER PROTEIN"/>
    <property type="match status" value="1"/>
</dbReference>
<dbReference type="Gene3D" id="2.150.10.10">
    <property type="entry name" value="Serralysin-like metalloprotease, C-terminal"/>
    <property type="match status" value="2"/>
</dbReference>
<dbReference type="Pfam" id="PF03160">
    <property type="entry name" value="Calx-beta"/>
    <property type="match status" value="1"/>
</dbReference>
<dbReference type="InterPro" id="IPR050557">
    <property type="entry name" value="RTX_toxin/Mannuronan_C5-epim"/>
</dbReference>
<dbReference type="Gene3D" id="2.60.40.2030">
    <property type="match status" value="1"/>
</dbReference>
<dbReference type="PROSITE" id="PS00330">
    <property type="entry name" value="HEMOLYSIN_CALCIUM"/>
    <property type="match status" value="7"/>
</dbReference>
<dbReference type="SMART" id="SM00237">
    <property type="entry name" value="Calx_beta"/>
    <property type="match status" value="1"/>
</dbReference>
<evidence type="ECO:0000256" key="3">
    <source>
        <dbReference type="ARBA" id="ARBA00022729"/>
    </source>
</evidence>
<name>A0ABV7IEW4_9RHOB</name>
<dbReference type="InterPro" id="IPR003644">
    <property type="entry name" value="Calx_beta"/>
</dbReference>
<dbReference type="Pfam" id="PF00353">
    <property type="entry name" value="HemolysinCabind"/>
    <property type="match status" value="5"/>
</dbReference>
<dbReference type="EMBL" id="JBHRTE010000037">
    <property type="protein sequence ID" value="MFC3168023.1"/>
    <property type="molecule type" value="Genomic_DNA"/>
</dbReference>
<comment type="caution">
    <text evidence="7">The sequence shown here is derived from an EMBL/GenBank/DDBJ whole genome shotgun (WGS) entry which is preliminary data.</text>
</comment>
<dbReference type="InterPro" id="IPR001343">
    <property type="entry name" value="Hemolysn_Ca-bd"/>
</dbReference>
<evidence type="ECO:0000259" key="6">
    <source>
        <dbReference type="SMART" id="SM00237"/>
    </source>
</evidence>
<dbReference type="SUPFAM" id="SSF141072">
    <property type="entry name" value="CalX-like"/>
    <property type="match status" value="1"/>
</dbReference>
<dbReference type="Proteomes" id="UP001595557">
    <property type="component" value="Unassembled WGS sequence"/>
</dbReference>
<dbReference type="SUPFAM" id="SSF51120">
    <property type="entry name" value="beta-Roll"/>
    <property type="match status" value="3"/>
</dbReference>
<feature type="domain" description="Calx-beta" evidence="6">
    <location>
        <begin position="20"/>
        <end position="122"/>
    </location>
</feature>
<dbReference type="PRINTS" id="PR00313">
    <property type="entry name" value="CABNDNGRPT"/>
</dbReference>
<gene>
    <name evidence="7" type="ORF">ACFOD7_08180</name>
</gene>
<feature type="non-terminal residue" evidence="7">
    <location>
        <position position="1"/>
    </location>
</feature>
<evidence type="ECO:0000313" key="7">
    <source>
        <dbReference type="EMBL" id="MFC3168023.1"/>
    </source>
</evidence>
<proteinExistence type="predicted"/>
<keyword evidence="5" id="KW-0106">Calcium</keyword>
<keyword evidence="3" id="KW-0732">Signal</keyword>
<evidence type="ECO:0000256" key="4">
    <source>
        <dbReference type="ARBA" id="ARBA00022737"/>
    </source>
</evidence>
<dbReference type="InterPro" id="IPR018511">
    <property type="entry name" value="Hemolysin-typ_Ca-bd_CS"/>
</dbReference>
<evidence type="ECO:0000256" key="1">
    <source>
        <dbReference type="ARBA" id="ARBA00004613"/>
    </source>
</evidence>
<dbReference type="PANTHER" id="PTHR38340:SF1">
    <property type="entry name" value="S-LAYER PROTEIN"/>
    <property type="match status" value="1"/>
</dbReference>
<evidence type="ECO:0000256" key="5">
    <source>
        <dbReference type="ARBA" id="ARBA00022837"/>
    </source>
</evidence>
<keyword evidence="8" id="KW-1185">Reference proteome</keyword>
<evidence type="ECO:0000256" key="2">
    <source>
        <dbReference type="ARBA" id="ARBA00022525"/>
    </source>
</evidence>
<dbReference type="InterPro" id="IPR038081">
    <property type="entry name" value="CalX-like_sf"/>
</dbReference>